<evidence type="ECO:0000313" key="2">
    <source>
        <dbReference type="Proteomes" id="UP001059950"/>
    </source>
</evidence>
<dbReference type="SUPFAM" id="SSF54909">
    <property type="entry name" value="Dimeric alpha+beta barrel"/>
    <property type="match status" value="1"/>
</dbReference>
<keyword evidence="2" id="KW-1185">Reference proteome</keyword>
<dbReference type="InterPro" id="IPR052936">
    <property type="entry name" value="Jasmonate_Hydroxylase-like"/>
</dbReference>
<dbReference type="InterPro" id="IPR011008">
    <property type="entry name" value="Dimeric_a/b-barrel"/>
</dbReference>
<sequence length="95" mass="11020">MYAVIFRAEIARLDEEYGQMAARMRELAIQEYGCLEFTSVTEGNSEIAVSYWSSKEQISAWKQNAEHLVAQQKGRSQWYASYRVQVVEVVREYSA</sequence>
<name>A0ABY5GQS2_9GAMM</name>
<reference evidence="1" key="1">
    <citation type="submission" date="2021-04" db="EMBL/GenBank/DDBJ databases">
        <title>Oceanospirillales bacteria with DddD are important DMSP degraders in coastal seawater.</title>
        <authorList>
            <person name="Liu J."/>
        </authorList>
    </citation>
    <scope>NUCLEOTIDE SEQUENCE</scope>
    <source>
        <strain evidence="1">GY6</strain>
    </source>
</reference>
<dbReference type="Pfam" id="PF13826">
    <property type="entry name" value="Monooxy_af470-like"/>
    <property type="match status" value="1"/>
</dbReference>
<proteinExistence type="predicted"/>
<organism evidence="1 2">
    <name type="scientific">Amphritea atlantica</name>
    <dbReference type="NCBI Taxonomy" id="355243"/>
    <lineage>
        <taxon>Bacteria</taxon>
        <taxon>Pseudomonadati</taxon>
        <taxon>Pseudomonadota</taxon>
        <taxon>Gammaproteobacteria</taxon>
        <taxon>Oceanospirillales</taxon>
        <taxon>Oceanospirillaceae</taxon>
        <taxon>Amphritea</taxon>
    </lineage>
</organism>
<protein>
    <submittedName>
        <fullName evidence="1">DUF4188 domain-containing protein</fullName>
    </submittedName>
</protein>
<dbReference type="EMBL" id="CP073344">
    <property type="protein sequence ID" value="UTW02047.1"/>
    <property type="molecule type" value="Genomic_DNA"/>
</dbReference>
<evidence type="ECO:0000313" key="1">
    <source>
        <dbReference type="EMBL" id="UTW02047.1"/>
    </source>
</evidence>
<gene>
    <name evidence="1" type="ORF">KDX31_11825</name>
</gene>
<dbReference type="InterPro" id="IPR025444">
    <property type="entry name" value="Monooxy_af470"/>
</dbReference>
<dbReference type="Proteomes" id="UP001059950">
    <property type="component" value="Chromosome"/>
</dbReference>
<dbReference type="PANTHER" id="PTHR37811:SF2">
    <property type="entry name" value="ABM DOMAIN-CONTAINING PROTEIN"/>
    <property type="match status" value="1"/>
</dbReference>
<accession>A0ABY5GQS2</accession>
<dbReference type="PANTHER" id="PTHR37811">
    <property type="entry name" value="BLL5343 PROTEIN"/>
    <property type="match status" value="1"/>
</dbReference>
<dbReference type="Gene3D" id="3.30.70.100">
    <property type="match status" value="1"/>
</dbReference>